<gene>
    <name evidence="3" type="ORF">UU38_C0001G0103</name>
</gene>
<feature type="signal peptide" evidence="2">
    <location>
        <begin position="1"/>
        <end position="21"/>
    </location>
</feature>
<evidence type="ECO:0000256" key="1">
    <source>
        <dbReference type="SAM" id="Phobius"/>
    </source>
</evidence>
<dbReference type="Proteomes" id="UP000033918">
    <property type="component" value="Unassembled WGS sequence"/>
</dbReference>
<keyword evidence="1" id="KW-0812">Transmembrane</keyword>
<comment type="caution">
    <text evidence="3">The sequence shown here is derived from an EMBL/GenBank/DDBJ whole genome shotgun (WGS) entry which is preliminary data.</text>
</comment>
<name>A0A0G0UNZ5_9BACT</name>
<feature type="chain" id="PRO_5002534677" evidence="2">
    <location>
        <begin position="22"/>
        <end position="129"/>
    </location>
</feature>
<keyword evidence="2" id="KW-0732">Signal</keyword>
<dbReference type="EMBL" id="LCAK01000001">
    <property type="protein sequence ID" value="KKR89201.1"/>
    <property type="molecule type" value="Genomic_DNA"/>
</dbReference>
<dbReference type="Pfam" id="PF18895">
    <property type="entry name" value="T4SS_pilin"/>
    <property type="match status" value="1"/>
</dbReference>
<feature type="transmembrane region" description="Helical" evidence="1">
    <location>
        <begin position="47"/>
        <end position="75"/>
    </location>
</feature>
<feature type="transmembrane region" description="Helical" evidence="1">
    <location>
        <begin position="87"/>
        <end position="105"/>
    </location>
</feature>
<dbReference type="InterPro" id="IPR043993">
    <property type="entry name" value="T4SS_pilin"/>
</dbReference>
<reference evidence="3 4" key="1">
    <citation type="journal article" date="2015" name="Nature">
        <title>rRNA introns, odd ribosomes, and small enigmatic genomes across a large radiation of phyla.</title>
        <authorList>
            <person name="Brown C.T."/>
            <person name="Hug L.A."/>
            <person name="Thomas B.C."/>
            <person name="Sharon I."/>
            <person name="Castelle C.J."/>
            <person name="Singh A."/>
            <person name="Wilkins M.J."/>
            <person name="Williams K.H."/>
            <person name="Banfield J.F."/>
        </authorList>
    </citation>
    <scope>NUCLEOTIDE SEQUENCE [LARGE SCALE GENOMIC DNA]</scope>
</reference>
<dbReference type="AlphaFoldDB" id="A0A0G0UNZ5"/>
<keyword evidence="1" id="KW-0472">Membrane</keyword>
<sequence length="129" mass="13765">MKKIILFSIFCFVFSVMAVQAAGLVPCGGAGEPACNFCHLKTLAENVINFALYNIAIPVTVIFIVYGGFVILTAGESAERAAQGRKIIQSAIIGVLIAVGAWLIIREVIEILGGGSFKPWEWGKAGKFC</sequence>
<evidence type="ECO:0000256" key="2">
    <source>
        <dbReference type="SAM" id="SignalP"/>
    </source>
</evidence>
<evidence type="ECO:0000313" key="3">
    <source>
        <dbReference type="EMBL" id="KKR89201.1"/>
    </source>
</evidence>
<accession>A0A0G0UNZ5</accession>
<evidence type="ECO:0000313" key="4">
    <source>
        <dbReference type="Proteomes" id="UP000033918"/>
    </source>
</evidence>
<proteinExistence type="predicted"/>
<protein>
    <submittedName>
        <fullName evidence="3">Uncharacterized protein</fullName>
    </submittedName>
</protein>
<organism evidence="3 4">
    <name type="scientific">Candidatus Wolfebacteria bacterium GW2011_GWB1_41_12</name>
    <dbReference type="NCBI Taxonomy" id="1619006"/>
    <lineage>
        <taxon>Bacteria</taxon>
        <taxon>Candidatus Wolfeibacteriota</taxon>
    </lineage>
</organism>
<keyword evidence="1" id="KW-1133">Transmembrane helix</keyword>